<dbReference type="SMART" id="SM00054">
    <property type="entry name" value="EFh"/>
    <property type="match status" value="2"/>
</dbReference>
<dbReference type="GO" id="GO:0005509">
    <property type="term" value="F:calcium ion binding"/>
    <property type="evidence" value="ECO:0007669"/>
    <property type="project" value="InterPro"/>
</dbReference>
<dbReference type="Gene3D" id="1.10.238.10">
    <property type="entry name" value="EF-hand"/>
    <property type="match status" value="2"/>
</dbReference>
<protein>
    <recommendedName>
        <fullName evidence="2">EF-hand domain-containing protein</fullName>
    </recommendedName>
</protein>
<comment type="caution">
    <text evidence="3">The sequence shown here is derived from an EMBL/GenBank/DDBJ whole genome shotgun (WGS) entry which is preliminary data.</text>
</comment>
<accession>A0A103E303</accession>
<keyword evidence="4" id="KW-1185">Reference proteome</keyword>
<evidence type="ECO:0000313" key="3">
    <source>
        <dbReference type="EMBL" id="KVE27407.1"/>
    </source>
</evidence>
<dbReference type="InterPro" id="IPR011992">
    <property type="entry name" value="EF-hand-dom_pair"/>
</dbReference>
<feature type="transmembrane region" description="Helical" evidence="1">
    <location>
        <begin position="25"/>
        <end position="46"/>
    </location>
</feature>
<feature type="domain" description="EF-hand" evidence="2">
    <location>
        <begin position="92"/>
        <end position="126"/>
    </location>
</feature>
<organism evidence="3 4">
    <name type="scientific">Burkholderia singularis</name>
    <dbReference type="NCBI Taxonomy" id="1503053"/>
    <lineage>
        <taxon>Bacteria</taxon>
        <taxon>Pseudomonadati</taxon>
        <taxon>Pseudomonadota</taxon>
        <taxon>Betaproteobacteria</taxon>
        <taxon>Burkholderiales</taxon>
        <taxon>Burkholderiaceae</taxon>
        <taxon>Burkholderia</taxon>
        <taxon>pseudomallei group</taxon>
    </lineage>
</organism>
<dbReference type="CDD" id="cd00051">
    <property type="entry name" value="EFh"/>
    <property type="match status" value="1"/>
</dbReference>
<dbReference type="EMBL" id="LOWA01000030">
    <property type="protein sequence ID" value="KVE27407.1"/>
    <property type="molecule type" value="Genomic_DNA"/>
</dbReference>
<dbReference type="InterPro" id="IPR002048">
    <property type="entry name" value="EF_hand_dom"/>
</dbReference>
<keyword evidence="1" id="KW-0472">Membrane</keyword>
<dbReference type="SUPFAM" id="SSF47473">
    <property type="entry name" value="EF-hand"/>
    <property type="match status" value="1"/>
</dbReference>
<keyword evidence="1" id="KW-1133">Transmembrane helix</keyword>
<name>A0A103E303_9BURK</name>
<reference evidence="3 4" key="1">
    <citation type="submission" date="2015-11" db="EMBL/GenBank/DDBJ databases">
        <title>Expanding the genomic diversity of Burkholderia species for the development of highly accurate diagnostics.</title>
        <authorList>
            <person name="Sahl J."/>
            <person name="Keim P."/>
            <person name="Wagner D."/>
        </authorList>
    </citation>
    <scope>NUCLEOTIDE SEQUENCE [LARGE SCALE GENOMIC DNA]</scope>
    <source>
        <strain evidence="3 4">TSV85</strain>
    </source>
</reference>
<dbReference type="PROSITE" id="PS50222">
    <property type="entry name" value="EF_HAND_2"/>
    <property type="match status" value="2"/>
</dbReference>
<evidence type="ECO:0000313" key="4">
    <source>
        <dbReference type="Proteomes" id="UP000062788"/>
    </source>
</evidence>
<feature type="domain" description="EF-hand" evidence="2">
    <location>
        <begin position="56"/>
        <end position="91"/>
    </location>
</feature>
<dbReference type="Proteomes" id="UP000062788">
    <property type="component" value="Unassembled WGS sequence"/>
</dbReference>
<sequence>MLAQFPSTRSTGSGWLTIKEYELKFAFLVITVIVGILCVSVVHAAASSGKDEQTAMGQAYIDNSFKTIDSNHDGVISRDEWSAFLAQYLKKQQEAFDVAFDAADTNRDGELSRAELQAANPLLARYFDQIDTHHRGYLTKNDIRDAMLKKMEDLAD</sequence>
<keyword evidence="1" id="KW-0812">Transmembrane</keyword>
<evidence type="ECO:0000259" key="2">
    <source>
        <dbReference type="PROSITE" id="PS50222"/>
    </source>
</evidence>
<proteinExistence type="predicted"/>
<evidence type="ECO:0000256" key="1">
    <source>
        <dbReference type="SAM" id="Phobius"/>
    </source>
</evidence>
<dbReference type="AlphaFoldDB" id="A0A103E303"/>
<dbReference type="InterPro" id="IPR018247">
    <property type="entry name" value="EF_Hand_1_Ca_BS"/>
</dbReference>
<dbReference type="Pfam" id="PF13499">
    <property type="entry name" value="EF-hand_7"/>
    <property type="match status" value="1"/>
</dbReference>
<gene>
    <name evidence="3" type="ORF">WS67_11570</name>
</gene>
<dbReference type="PROSITE" id="PS00018">
    <property type="entry name" value="EF_HAND_1"/>
    <property type="match status" value="2"/>
</dbReference>